<dbReference type="RefSeq" id="WP_137406385.1">
    <property type="nucleotide sequence ID" value="NZ_AP025465.1"/>
</dbReference>
<comment type="caution">
    <text evidence="2">The sequence shown here is derived from an EMBL/GenBank/DDBJ whole genome shotgun (WGS) entry which is preliminary data.</text>
</comment>
<dbReference type="Gene3D" id="1.10.10.10">
    <property type="entry name" value="Winged helix-like DNA-binding domain superfamily/Winged helix DNA-binding domain"/>
    <property type="match status" value="1"/>
</dbReference>
<feature type="compositionally biased region" description="Polar residues" evidence="1">
    <location>
        <begin position="325"/>
        <end position="334"/>
    </location>
</feature>
<dbReference type="EMBL" id="VZPX01000002">
    <property type="protein sequence ID" value="KAB0483067.1"/>
    <property type="molecule type" value="Genomic_DNA"/>
</dbReference>
<reference evidence="2 3" key="1">
    <citation type="submission" date="2019-09" db="EMBL/GenBank/DDBJ databases">
        <title>Draft genome sequences of 48 bacterial type strains from the CCUG.</title>
        <authorList>
            <person name="Tunovic T."/>
            <person name="Pineiro-Iglesias B."/>
            <person name="Unosson C."/>
            <person name="Inganas E."/>
            <person name="Ohlen M."/>
            <person name="Cardew S."/>
            <person name="Jensie-Markopoulos S."/>
            <person name="Salva-Serra F."/>
            <person name="Jaen-Luchoro D."/>
            <person name="Karlsson R."/>
            <person name="Svensson-Stadler L."/>
            <person name="Chun J."/>
            <person name="Moore E."/>
        </authorList>
    </citation>
    <scope>NUCLEOTIDE SEQUENCE [LARGE SCALE GENOMIC DNA]</scope>
    <source>
        <strain evidence="2 3">CCUG 48643</strain>
    </source>
</reference>
<proteinExistence type="predicted"/>
<accession>A0A7V7NY26</accession>
<feature type="region of interest" description="Disordered" evidence="1">
    <location>
        <begin position="281"/>
        <end position="342"/>
    </location>
</feature>
<sequence>MCVSLILSFMPLKTGSPISKLVLLKLADNADARGVCFPSLNYLAQYCEVSLRTVTRHVNELEKQGFLQRIKRFDDSGRQRSNLYQLRVPEGCHIEQRNLTHDATQPAAVSVTDPVANHNPNTEQSDTHQEANRSNTESDPLAHIISHKEHKTGLSLKTNTLEKSPSENTVVERGDTSTTDTHSSKSKSTDITRTNTEISDAKNSDTKNPNDAVIHLLTQEGSAPIYHEFFTILESTYPSLDVLQQLHAMQAWLYINPDKRKPFEHIGHFVNGWLRRSAKAKTKQGAFVPTKRTKGTKLTKRKPLMRQAQANPTKEQPRSNHLPHQHSQQGTTPVAQALAEYQSTNTHNPFEARIKALIQSKAQIKDDTE</sequence>
<dbReference type="InterPro" id="IPR036390">
    <property type="entry name" value="WH_DNA-bd_sf"/>
</dbReference>
<dbReference type="Proteomes" id="UP000423756">
    <property type="component" value="Unassembled WGS sequence"/>
</dbReference>
<evidence type="ECO:0000313" key="2">
    <source>
        <dbReference type="EMBL" id="KAB0483067.1"/>
    </source>
</evidence>
<dbReference type="GeneID" id="77340042"/>
<dbReference type="Pfam" id="PF13730">
    <property type="entry name" value="HTH_36"/>
    <property type="match status" value="1"/>
</dbReference>
<evidence type="ECO:0000256" key="1">
    <source>
        <dbReference type="SAM" id="MobiDB-lite"/>
    </source>
</evidence>
<feature type="compositionally biased region" description="Basic residues" evidence="1">
    <location>
        <begin position="291"/>
        <end position="304"/>
    </location>
</feature>
<dbReference type="AlphaFoldDB" id="A0A7V7NY26"/>
<dbReference type="InterPro" id="IPR036388">
    <property type="entry name" value="WH-like_DNA-bd_sf"/>
</dbReference>
<organism evidence="2 3">
    <name type="scientific">Vibrio chagasii</name>
    <dbReference type="NCBI Taxonomy" id="170679"/>
    <lineage>
        <taxon>Bacteria</taxon>
        <taxon>Pseudomonadati</taxon>
        <taxon>Pseudomonadota</taxon>
        <taxon>Gammaproteobacteria</taxon>
        <taxon>Vibrionales</taxon>
        <taxon>Vibrionaceae</taxon>
        <taxon>Vibrio</taxon>
    </lineage>
</organism>
<feature type="region of interest" description="Disordered" evidence="1">
    <location>
        <begin position="112"/>
        <end position="206"/>
    </location>
</feature>
<gene>
    <name evidence="2" type="ORF">F7Q91_01510</name>
</gene>
<feature type="compositionally biased region" description="Polar residues" evidence="1">
    <location>
        <begin position="155"/>
        <end position="169"/>
    </location>
</feature>
<name>A0A7V7NY26_9VIBR</name>
<dbReference type="SUPFAM" id="SSF46785">
    <property type="entry name" value="Winged helix' DNA-binding domain"/>
    <property type="match status" value="1"/>
</dbReference>
<protein>
    <submittedName>
        <fullName evidence="2">Helix-turn-helix domain-containing protein</fullName>
    </submittedName>
</protein>
<evidence type="ECO:0000313" key="3">
    <source>
        <dbReference type="Proteomes" id="UP000423756"/>
    </source>
</evidence>